<evidence type="ECO:0000313" key="1">
    <source>
        <dbReference type="EnsemblPlants" id="Bra033539.1-P"/>
    </source>
</evidence>
<organism evidence="1 2">
    <name type="scientific">Brassica campestris</name>
    <name type="common">Field mustard</name>
    <dbReference type="NCBI Taxonomy" id="3711"/>
    <lineage>
        <taxon>Eukaryota</taxon>
        <taxon>Viridiplantae</taxon>
        <taxon>Streptophyta</taxon>
        <taxon>Embryophyta</taxon>
        <taxon>Tracheophyta</taxon>
        <taxon>Spermatophyta</taxon>
        <taxon>Magnoliopsida</taxon>
        <taxon>eudicotyledons</taxon>
        <taxon>Gunneridae</taxon>
        <taxon>Pentapetalae</taxon>
        <taxon>rosids</taxon>
        <taxon>malvids</taxon>
        <taxon>Brassicales</taxon>
        <taxon>Brassicaceae</taxon>
        <taxon>Brassiceae</taxon>
        <taxon>Brassica</taxon>
    </lineage>
</organism>
<evidence type="ECO:0000313" key="2">
    <source>
        <dbReference type="Proteomes" id="UP000011750"/>
    </source>
</evidence>
<reference evidence="1 2" key="1">
    <citation type="journal article" date="2011" name="Nat. Genet.">
        <title>The genome of the mesopolyploid crop species Brassica rapa.</title>
        <authorList>
            <consortium name="Brassica rapa Genome Sequencing Project Consortium"/>
            <person name="Wang X."/>
            <person name="Wang H."/>
            <person name="Wang J."/>
            <person name="Sun R."/>
            <person name="Wu J."/>
            <person name="Liu S."/>
            <person name="Bai Y."/>
            <person name="Mun J.H."/>
            <person name="Bancroft I."/>
            <person name="Cheng F."/>
            <person name="Huang S."/>
            <person name="Li X."/>
            <person name="Hua W."/>
            <person name="Wang J."/>
            <person name="Wang X."/>
            <person name="Freeling M."/>
            <person name="Pires J.C."/>
            <person name="Paterson A.H."/>
            <person name="Chalhoub B."/>
            <person name="Wang B."/>
            <person name="Hayward A."/>
            <person name="Sharpe A.G."/>
            <person name="Park B.S."/>
            <person name="Weisshaar B."/>
            <person name="Liu B."/>
            <person name="Li B."/>
            <person name="Liu B."/>
            <person name="Tong C."/>
            <person name="Song C."/>
            <person name="Duran C."/>
            <person name="Peng C."/>
            <person name="Geng C."/>
            <person name="Koh C."/>
            <person name="Lin C."/>
            <person name="Edwards D."/>
            <person name="Mu D."/>
            <person name="Shen D."/>
            <person name="Soumpourou E."/>
            <person name="Li F."/>
            <person name="Fraser F."/>
            <person name="Conant G."/>
            <person name="Lassalle G."/>
            <person name="King G.J."/>
            <person name="Bonnema G."/>
            <person name="Tang H."/>
            <person name="Wang H."/>
            <person name="Belcram H."/>
            <person name="Zhou H."/>
            <person name="Hirakawa H."/>
            <person name="Abe H."/>
            <person name="Guo H."/>
            <person name="Wang H."/>
            <person name="Jin H."/>
            <person name="Parkin I.A."/>
            <person name="Batley J."/>
            <person name="Kim J.S."/>
            <person name="Just J."/>
            <person name="Li J."/>
            <person name="Xu J."/>
            <person name="Deng J."/>
            <person name="Kim J.A."/>
            <person name="Li J."/>
            <person name="Yu J."/>
            <person name="Meng J."/>
            <person name="Wang J."/>
            <person name="Min J."/>
            <person name="Poulain J."/>
            <person name="Wang J."/>
            <person name="Hatakeyama K."/>
            <person name="Wu K."/>
            <person name="Wang L."/>
            <person name="Fang L."/>
            <person name="Trick M."/>
            <person name="Links M.G."/>
            <person name="Zhao M."/>
            <person name="Jin M."/>
            <person name="Ramchiary N."/>
            <person name="Drou N."/>
            <person name="Berkman P.J."/>
            <person name="Cai Q."/>
            <person name="Huang Q."/>
            <person name="Li R."/>
            <person name="Tabata S."/>
            <person name="Cheng S."/>
            <person name="Zhang S."/>
            <person name="Zhang S."/>
            <person name="Huang S."/>
            <person name="Sato S."/>
            <person name="Sun S."/>
            <person name="Kwon S.J."/>
            <person name="Choi S.R."/>
            <person name="Lee T.H."/>
            <person name="Fan W."/>
            <person name="Zhao X."/>
            <person name="Tan X."/>
            <person name="Xu X."/>
            <person name="Wang Y."/>
            <person name="Qiu Y."/>
            <person name="Yin Y."/>
            <person name="Li Y."/>
            <person name="Du Y."/>
            <person name="Liao Y."/>
            <person name="Lim Y."/>
            <person name="Narusaka Y."/>
            <person name="Wang Y."/>
            <person name="Wang Z."/>
            <person name="Li Z."/>
            <person name="Wang Z."/>
            <person name="Xiong Z."/>
            <person name="Zhang Z."/>
        </authorList>
    </citation>
    <scope>NUCLEOTIDE SEQUENCE [LARGE SCALE GENOMIC DNA]</scope>
    <source>
        <strain evidence="1 2">cv. Chiifu-401-42</strain>
    </source>
</reference>
<keyword evidence="2" id="KW-1185">Reference proteome</keyword>
<sequence length="133" mass="15061">MIGSVNAIRFGTYVNSISGMDVTWDNINFRLSYSPLSRRFNDSTAFTELTETVNPMAGYFSTPYLELISTLAKATVAGKLYYEKALSFSVQQDQTDEAVSHQTDEAVFVTFDTEILNRQTFELLKLHILWSAH</sequence>
<dbReference type="OMA" id="HILWSAH"/>
<dbReference type="Gramene" id="Bra033539.1">
    <property type="protein sequence ID" value="Bra033539.1-P"/>
    <property type="gene ID" value="Bra033539"/>
</dbReference>
<dbReference type="HOGENOM" id="CLU_1909609_0_0_1"/>
<dbReference type="Proteomes" id="UP000011750">
    <property type="component" value="Chromosome A01"/>
</dbReference>
<reference evidence="1" key="3">
    <citation type="submission" date="2023-03" db="UniProtKB">
        <authorList>
            <consortium name="EnsemblPlants"/>
        </authorList>
    </citation>
    <scope>IDENTIFICATION</scope>
    <source>
        <strain evidence="1">cv. Chiifu-401-42</strain>
    </source>
</reference>
<dbReference type="InParanoid" id="M4EXK2"/>
<dbReference type="AlphaFoldDB" id="M4EXK2"/>
<name>M4EXK2_BRACM</name>
<reference evidence="1 2" key="2">
    <citation type="journal article" date="2018" name="Hortic Res">
        <title>Improved Brassica rapa reference genome by single-molecule sequencing and chromosome conformation capture technologies.</title>
        <authorList>
            <person name="Zhang L."/>
            <person name="Cai X."/>
            <person name="Wu J."/>
            <person name="Liu M."/>
            <person name="Grob S."/>
            <person name="Cheng F."/>
            <person name="Liang J."/>
            <person name="Cai C."/>
            <person name="Liu Z."/>
            <person name="Liu B."/>
            <person name="Wang F."/>
            <person name="Li S."/>
            <person name="Liu F."/>
            <person name="Li X."/>
            <person name="Cheng L."/>
            <person name="Yang W."/>
            <person name="Li M.H."/>
            <person name="Grossniklaus U."/>
            <person name="Zheng H."/>
            <person name="Wang X."/>
        </authorList>
    </citation>
    <scope>NUCLEOTIDE SEQUENCE [LARGE SCALE GENOMIC DNA]</scope>
    <source>
        <strain evidence="1 2">cv. Chiifu-401-42</strain>
    </source>
</reference>
<proteinExistence type="predicted"/>
<protein>
    <submittedName>
        <fullName evidence="1">Uncharacterized protein</fullName>
    </submittedName>
</protein>
<accession>M4EXK2</accession>
<dbReference type="EnsemblPlants" id="Bra033539.1">
    <property type="protein sequence ID" value="Bra033539.1-P"/>
    <property type="gene ID" value="Bra033539"/>
</dbReference>